<keyword evidence="9" id="KW-1185">Reference proteome</keyword>
<proteinExistence type="predicted"/>
<evidence type="ECO:0000256" key="3">
    <source>
        <dbReference type="ARBA" id="ARBA00022989"/>
    </source>
</evidence>
<protein>
    <submittedName>
        <fullName evidence="8">TM2 domain-containing protein</fullName>
    </submittedName>
</protein>
<organism evidence="8 9">
    <name type="scientific">Rhodocytophaga rosea</name>
    <dbReference type="NCBI Taxonomy" id="2704465"/>
    <lineage>
        <taxon>Bacteria</taxon>
        <taxon>Pseudomonadati</taxon>
        <taxon>Bacteroidota</taxon>
        <taxon>Cytophagia</taxon>
        <taxon>Cytophagales</taxon>
        <taxon>Rhodocytophagaceae</taxon>
        <taxon>Rhodocytophaga</taxon>
    </lineage>
</organism>
<name>A0A6C0GSR6_9BACT</name>
<dbReference type="Pfam" id="PF05154">
    <property type="entry name" value="TM2"/>
    <property type="match status" value="1"/>
</dbReference>
<evidence type="ECO:0000256" key="2">
    <source>
        <dbReference type="ARBA" id="ARBA00022692"/>
    </source>
</evidence>
<feature type="signal peptide" evidence="6">
    <location>
        <begin position="1"/>
        <end position="21"/>
    </location>
</feature>
<feature type="chain" id="PRO_5025533098" evidence="6">
    <location>
        <begin position="22"/>
        <end position="143"/>
    </location>
</feature>
<feature type="transmembrane region" description="Helical" evidence="5">
    <location>
        <begin position="94"/>
        <end position="121"/>
    </location>
</feature>
<reference evidence="8 9" key="1">
    <citation type="submission" date="2020-01" db="EMBL/GenBank/DDBJ databases">
        <authorList>
            <person name="Kim M.K."/>
        </authorList>
    </citation>
    <scope>NUCLEOTIDE SEQUENCE [LARGE SCALE GENOMIC DNA]</scope>
    <source>
        <strain evidence="8 9">172606-1</strain>
    </source>
</reference>
<keyword evidence="4 5" id="KW-0472">Membrane</keyword>
<sequence length="143" mass="15553">MKKILTLFAFVAIFAGSQAKASTAEYIIDDQAVEAVFESGLQLSAAQLIENISDITDRTEVKADRQPVVAFILATFLGGFAIHRVYLGGSAVLIPAYIFTCFGIFGIVPFVDWIMLLIGLANDDISKYEDNDKFFMWAGGGGK</sequence>
<feature type="domain" description="TM2" evidence="7">
    <location>
        <begin position="65"/>
        <end position="114"/>
    </location>
</feature>
<evidence type="ECO:0000313" key="8">
    <source>
        <dbReference type="EMBL" id="QHT70510.1"/>
    </source>
</evidence>
<evidence type="ECO:0000259" key="7">
    <source>
        <dbReference type="Pfam" id="PF05154"/>
    </source>
</evidence>
<evidence type="ECO:0000256" key="6">
    <source>
        <dbReference type="SAM" id="SignalP"/>
    </source>
</evidence>
<dbReference type="AlphaFoldDB" id="A0A6C0GSR6"/>
<accession>A0A6C0GSR6</accession>
<dbReference type="InterPro" id="IPR007829">
    <property type="entry name" value="TM2"/>
</dbReference>
<evidence type="ECO:0000256" key="4">
    <source>
        <dbReference type="ARBA" id="ARBA00023136"/>
    </source>
</evidence>
<dbReference type="GO" id="GO:0016020">
    <property type="term" value="C:membrane"/>
    <property type="evidence" value="ECO:0007669"/>
    <property type="project" value="UniProtKB-SubCell"/>
</dbReference>
<dbReference type="KEGG" id="rhoz:GXP67_29590"/>
<feature type="transmembrane region" description="Helical" evidence="5">
    <location>
        <begin position="68"/>
        <end position="87"/>
    </location>
</feature>
<keyword evidence="2 5" id="KW-0812">Transmembrane</keyword>
<evidence type="ECO:0000256" key="1">
    <source>
        <dbReference type="ARBA" id="ARBA00004141"/>
    </source>
</evidence>
<dbReference type="RefSeq" id="WP_162446487.1">
    <property type="nucleotide sequence ID" value="NZ_CP048222.1"/>
</dbReference>
<evidence type="ECO:0000313" key="9">
    <source>
        <dbReference type="Proteomes" id="UP000480178"/>
    </source>
</evidence>
<keyword evidence="6" id="KW-0732">Signal</keyword>
<comment type="subcellular location">
    <subcellularLocation>
        <location evidence="1">Membrane</location>
        <topology evidence="1">Multi-pass membrane protein</topology>
    </subcellularLocation>
</comment>
<dbReference type="Proteomes" id="UP000480178">
    <property type="component" value="Chromosome"/>
</dbReference>
<dbReference type="EMBL" id="CP048222">
    <property type="protein sequence ID" value="QHT70510.1"/>
    <property type="molecule type" value="Genomic_DNA"/>
</dbReference>
<evidence type="ECO:0000256" key="5">
    <source>
        <dbReference type="SAM" id="Phobius"/>
    </source>
</evidence>
<gene>
    <name evidence="8" type="ORF">GXP67_29590</name>
</gene>
<keyword evidence="3 5" id="KW-1133">Transmembrane helix</keyword>